<comment type="caution">
    <text evidence="3">The sequence shown here is derived from an EMBL/GenBank/DDBJ whole genome shotgun (WGS) entry which is preliminary data.</text>
</comment>
<keyword evidence="4" id="KW-1185">Reference proteome</keyword>
<dbReference type="PANTHER" id="PTHR46268">
    <property type="entry name" value="STRESS RESPONSE PROTEIN NHAX"/>
    <property type="match status" value="1"/>
</dbReference>
<dbReference type="EMBL" id="LIUT01000001">
    <property type="protein sequence ID" value="KOR87721.1"/>
    <property type="molecule type" value="Genomic_DNA"/>
</dbReference>
<accession>A0A0M1NZS2</accession>
<dbReference type="AlphaFoldDB" id="A0A0M1NZS2"/>
<dbReference type="PANTHER" id="PTHR46268:SF6">
    <property type="entry name" value="UNIVERSAL STRESS PROTEIN UP12"/>
    <property type="match status" value="1"/>
</dbReference>
<dbReference type="InterPro" id="IPR006016">
    <property type="entry name" value="UspA"/>
</dbReference>
<dbReference type="Gene3D" id="3.40.50.620">
    <property type="entry name" value="HUPs"/>
    <property type="match status" value="1"/>
</dbReference>
<name>A0A0M1NZS2_9BACL</name>
<reference evidence="4" key="1">
    <citation type="submission" date="2015-08" db="EMBL/GenBank/DDBJ databases">
        <title>Genome sequencing project for genomic taxonomy and phylogenomics of Bacillus-like bacteria.</title>
        <authorList>
            <person name="Liu B."/>
            <person name="Wang J."/>
            <person name="Zhu Y."/>
            <person name="Liu G."/>
            <person name="Chen Q."/>
            <person name="Chen Z."/>
            <person name="Lan J."/>
            <person name="Che J."/>
            <person name="Ge C."/>
            <person name="Shi H."/>
            <person name="Pan Z."/>
            <person name="Liu X."/>
        </authorList>
    </citation>
    <scope>NUCLEOTIDE SEQUENCE [LARGE SCALE GENOMIC DNA]</scope>
    <source>
        <strain evidence="4">FJAT-22460</strain>
    </source>
</reference>
<proteinExistence type="inferred from homology"/>
<dbReference type="Pfam" id="PF00582">
    <property type="entry name" value="Usp"/>
    <property type="match status" value="1"/>
</dbReference>
<dbReference type="PATRIC" id="fig|1705565.3.peg.1869"/>
<dbReference type="CDD" id="cd00293">
    <property type="entry name" value="USP-like"/>
    <property type="match status" value="1"/>
</dbReference>
<sequence length="144" mass="15439">MLFTKILLAYDGSKAANKALGRAVELAKVTPGATLDVIHAYDFPRFFVGEGLAPIPASLNKDVYDLAVQTTEEVREKIQNSGVNGQVEMIQGPPAEVILEYVEQNGNDLIIIGSRGLGGIREFVLGSVSHNVVQHATVPVLVVK</sequence>
<organism evidence="3 4">
    <name type="scientific">Paenibacillus solani</name>
    <dbReference type="NCBI Taxonomy" id="1705565"/>
    <lineage>
        <taxon>Bacteria</taxon>
        <taxon>Bacillati</taxon>
        <taxon>Bacillota</taxon>
        <taxon>Bacilli</taxon>
        <taxon>Bacillales</taxon>
        <taxon>Paenibacillaceae</taxon>
        <taxon>Paenibacillus</taxon>
    </lineage>
</organism>
<evidence type="ECO:0000256" key="1">
    <source>
        <dbReference type="ARBA" id="ARBA00008791"/>
    </source>
</evidence>
<feature type="domain" description="UspA" evidence="2">
    <location>
        <begin position="3"/>
        <end position="144"/>
    </location>
</feature>
<dbReference type="PRINTS" id="PR01438">
    <property type="entry name" value="UNVRSLSTRESS"/>
</dbReference>
<gene>
    <name evidence="3" type="ORF">AM231_00255</name>
</gene>
<evidence type="ECO:0000313" key="4">
    <source>
        <dbReference type="Proteomes" id="UP000036932"/>
    </source>
</evidence>
<dbReference type="InterPro" id="IPR006015">
    <property type="entry name" value="Universal_stress_UspA"/>
</dbReference>
<dbReference type="Proteomes" id="UP000036932">
    <property type="component" value="Unassembled WGS sequence"/>
</dbReference>
<dbReference type="InterPro" id="IPR014729">
    <property type="entry name" value="Rossmann-like_a/b/a_fold"/>
</dbReference>
<evidence type="ECO:0000313" key="3">
    <source>
        <dbReference type="EMBL" id="KOR87721.1"/>
    </source>
</evidence>
<evidence type="ECO:0000259" key="2">
    <source>
        <dbReference type="Pfam" id="PF00582"/>
    </source>
</evidence>
<protein>
    <submittedName>
        <fullName evidence="3">Universal stress protein UspA</fullName>
    </submittedName>
</protein>
<dbReference type="RefSeq" id="WP_053489925.1">
    <property type="nucleotide sequence ID" value="NZ_LIUT01000001.1"/>
</dbReference>
<comment type="similarity">
    <text evidence="1">Belongs to the universal stress protein A family.</text>
</comment>
<dbReference type="OrthoDB" id="9777884at2"/>
<dbReference type="SUPFAM" id="SSF52402">
    <property type="entry name" value="Adenine nucleotide alpha hydrolases-like"/>
    <property type="match status" value="1"/>
</dbReference>